<comment type="caution">
    <text evidence="1">The sequence shown here is derived from an EMBL/GenBank/DDBJ whole genome shotgun (WGS) entry which is preliminary data.</text>
</comment>
<dbReference type="Proteomes" id="UP001432322">
    <property type="component" value="Unassembled WGS sequence"/>
</dbReference>
<evidence type="ECO:0000313" key="2">
    <source>
        <dbReference type="Proteomes" id="UP001432322"/>
    </source>
</evidence>
<proteinExistence type="predicted"/>
<gene>
    <name evidence="1" type="ORF">PFISCL1PPCAC_4177</name>
</gene>
<name>A0AAV5V312_9BILA</name>
<keyword evidence="2" id="KW-1185">Reference proteome</keyword>
<feature type="non-terminal residue" evidence="1">
    <location>
        <position position="1"/>
    </location>
</feature>
<dbReference type="AlphaFoldDB" id="A0AAV5V312"/>
<protein>
    <submittedName>
        <fullName evidence="1">Uncharacterized protein</fullName>
    </submittedName>
</protein>
<accession>A0AAV5V312</accession>
<dbReference type="EMBL" id="BTSY01000002">
    <property type="protein sequence ID" value="GMT12880.1"/>
    <property type="molecule type" value="Genomic_DNA"/>
</dbReference>
<organism evidence="1 2">
    <name type="scientific">Pristionchus fissidentatus</name>
    <dbReference type="NCBI Taxonomy" id="1538716"/>
    <lineage>
        <taxon>Eukaryota</taxon>
        <taxon>Metazoa</taxon>
        <taxon>Ecdysozoa</taxon>
        <taxon>Nematoda</taxon>
        <taxon>Chromadorea</taxon>
        <taxon>Rhabditida</taxon>
        <taxon>Rhabditina</taxon>
        <taxon>Diplogasteromorpha</taxon>
        <taxon>Diplogasteroidea</taxon>
        <taxon>Neodiplogasteridae</taxon>
        <taxon>Pristionchus</taxon>
    </lineage>
</organism>
<sequence>CQKSEWSTVVEGDIDVIDFVSRLQDREEEDEETGLHVVLSTTTQYAIGCARKMCSACDFLPAYLNCSNCVEPFLIKAQRFGQCAKIQCPEGSIMNTEMGIINAHHMGSIVCQKSLSGRLNWHYYNNSEL</sequence>
<feature type="non-terminal residue" evidence="1">
    <location>
        <position position="129"/>
    </location>
</feature>
<evidence type="ECO:0000313" key="1">
    <source>
        <dbReference type="EMBL" id="GMT12880.1"/>
    </source>
</evidence>
<reference evidence="1" key="1">
    <citation type="submission" date="2023-10" db="EMBL/GenBank/DDBJ databases">
        <title>Genome assembly of Pristionchus species.</title>
        <authorList>
            <person name="Yoshida K."/>
            <person name="Sommer R.J."/>
        </authorList>
    </citation>
    <scope>NUCLEOTIDE SEQUENCE</scope>
    <source>
        <strain evidence="1">RS5133</strain>
    </source>
</reference>